<feature type="coiled-coil region" evidence="1">
    <location>
        <begin position="231"/>
        <end position="258"/>
    </location>
</feature>
<dbReference type="Proteomes" id="UP000789396">
    <property type="component" value="Unassembled WGS sequence"/>
</dbReference>
<evidence type="ECO:0000313" key="2">
    <source>
        <dbReference type="EMBL" id="CAG8483021.1"/>
    </source>
</evidence>
<reference evidence="2" key="1">
    <citation type="submission" date="2021-06" db="EMBL/GenBank/DDBJ databases">
        <authorList>
            <person name="Kallberg Y."/>
            <person name="Tangrot J."/>
            <person name="Rosling A."/>
        </authorList>
    </citation>
    <scope>NUCLEOTIDE SEQUENCE</scope>
    <source>
        <strain evidence="2">IN212</strain>
    </source>
</reference>
<dbReference type="EMBL" id="CAJVPZ010001050">
    <property type="protein sequence ID" value="CAG8483021.1"/>
    <property type="molecule type" value="Genomic_DNA"/>
</dbReference>
<gene>
    <name evidence="2" type="ORF">RFULGI_LOCUS1626</name>
</gene>
<name>A0A9N8ZE03_9GLOM</name>
<protein>
    <submittedName>
        <fullName evidence="2">9517_t:CDS:1</fullName>
    </submittedName>
</protein>
<accession>A0A9N8ZE03</accession>
<proteinExistence type="predicted"/>
<evidence type="ECO:0000313" key="3">
    <source>
        <dbReference type="Proteomes" id="UP000789396"/>
    </source>
</evidence>
<keyword evidence="1" id="KW-0175">Coiled coil</keyword>
<sequence>MLDFYQIVRLNIVGHGNSTVDSTQIEGDNSGKSRYEFLLAQVQRGQDADDTYVINPIRKTFRIRALILQVGTTCELPLSQTAVPDNKSLPAVNIFEDMNDLINSPIRRNFNVVYDKIEEIECSKCDYKKILCFTWKIEKQWCLIRTSNIQGNQFIQFNTGFFWFVTALDINESLRYLKFISDKNERTRYNVGTMFAPSHDDGYMRGPCATVLEYNLTYRWIDLNQNSALAISRLGDQIADLKQKLDEQDEEQRKKNKNSNSVKPTTTPIINFISCPICKNEFKESKIQQHLKEYIKNPLSKDTVCDKLGMKKQSIAFDKMKELVSKLTDIQVKELVDKIQKLIETYGEKFIEYIPDEMKEQILYNFDKIMIGIIERLLSLNKEITDLRTENNDLSIINRELQDEIKELRRQLLSYQNSNYILLETENKDLKLTNEQLLIKIQELNKNNSTSTVILKDDKKLSVEIKKLSTLIDYFSTKDKKLQMPVSDFPDPHKIQV</sequence>
<dbReference type="OrthoDB" id="2473593at2759"/>
<keyword evidence="3" id="KW-1185">Reference proteome</keyword>
<evidence type="ECO:0000256" key="1">
    <source>
        <dbReference type="SAM" id="Coils"/>
    </source>
</evidence>
<dbReference type="AlphaFoldDB" id="A0A9N8ZE03"/>
<organism evidence="2 3">
    <name type="scientific">Racocetra fulgida</name>
    <dbReference type="NCBI Taxonomy" id="60492"/>
    <lineage>
        <taxon>Eukaryota</taxon>
        <taxon>Fungi</taxon>
        <taxon>Fungi incertae sedis</taxon>
        <taxon>Mucoromycota</taxon>
        <taxon>Glomeromycotina</taxon>
        <taxon>Glomeromycetes</taxon>
        <taxon>Diversisporales</taxon>
        <taxon>Gigasporaceae</taxon>
        <taxon>Racocetra</taxon>
    </lineage>
</organism>
<comment type="caution">
    <text evidence="2">The sequence shown here is derived from an EMBL/GenBank/DDBJ whole genome shotgun (WGS) entry which is preliminary data.</text>
</comment>
<feature type="coiled-coil region" evidence="1">
    <location>
        <begin position="384"/>
        <end position="447"/>
    </location>
</feature>